<feature type="compositionally biased region" description="Polar residues" evidence="10">
    <location>
        <begin position="56"/>
        <end position="65"/>
    </location>
</feature>
<feature type="compositionally biased region" description="Basic residues" evidence="10">
    <location>
        <begin position="345"/>
        <end position="358"/>
    </location>
</feature>
<gene>
    <name evidence="12" type="ORF">INT44_003281</name>
</gene>
<evidence type="ECO:0000313" key="13">
    <source>
        <dbReference type="Proteomes" id="UP000612746"/>
    </source>
</evidence>
<feature type="region of interest" description="Disordered" evidence="10">
    <location>
        <begin position="1"/>
        <end position="89"/>
    </location>
</feature>
<evidence type="ECO:0000259" key="11">
    <source>
        <dbReference type="PROSITE" id="PS50011"/>
    </source>
</evidence>
<dbReference type="InterPro" id="IPR008271">
    <property type="entry name" value="Ser/Thr_kinase_AS"/>
</dbReference>
<dbReference type="GO" id="GO:0050684">
    <property type="term" value="P:regulation of mRNA processing"/>
    <property type="evidence" value="ECO:0007669"/>
    <property type="project" value="TreeGrafter"/>
</dbReference>
<dbReference type="OrthoDB" id="2649at2759"/>
<feature type="compositionally biased region" description="Polar residues" evidence="10">
    <location>
        <begin position="291"/>
        <end position="317"/>
    </location>
</feature>
<dbReference type="Gene3D" id="3.30.200.20">
    <property type="entry name" value="Phosphorylase Kinase, domain 1"/>
    <property type="match status" value="1"/>
</dbReference>
<dbReference type="Proteomes" id="UP000612746">
    <property type="component" value="Unassembled WGS sequence"/>
</dbReference>
<dbReference type="FunFam" id="1.10.510.10:FF:000409">
    <property type="entry name" value="CMGC/SRPK protein kinase"/>
    <property type="match status" value="1"/>
</dbReference>
<feature type="compositionally biased region" description="Low complexity" evidence="10">
    <location>
        <begin position="38"/>
        <end position="54"/>
    </location>
</feature>
<dbReference type="SMART" id="SM00220">
    <property type="entry name" value="S_TKc"/>
    <property type="match status" value="1"/>
</dbReference>
<dbReference type="PROSITE" id="PS50011">
    <property type="entry name" value="PROTEIN_KINASE_DOM"/>
    <property type="match status" value="1"/>
</dbReference>
<evidence type="ECO:0000256" key="2">
    <source>
        <dbReference type="ARBA" id="ARBA00022527"/>
    </source>
</evidence>
<sequence>MDKRKAAVLNAKKQASTRKKKVTKPQPLIKPEELAKKSSTSASNSPNPSAPLNAHQKASNHVNTHQPHRTAPEKRSEPLDDSDYSDTDSMISNEEEDLEDYRKGGYHPVSIGDKFSNGRYVIIRKLGWGHFSTVWLARDLQKDRHVALKIVKSAAHYTETAVDEIKLLERVSTANPEAVGRNYVAQLLDHFTHRGPNGTHICMAFEVLGENLLSVIKRYKHRGIPTTIVKQITKQVLLGLEYLHTECNIIHTDLKPENVLVCIPDVERFLRREQNLSDMHKCTDSSKRATLASQPLSGTTTRSGSNTPSPASTSTLNVVEEGIKVTEATLPPPSATVNKGSLTKNQKKKLKQKLKKQANKPTSNVVARDRDEEDEGSNTGKSFVSDADSQSADRRVSMDTRIRISQVGDRLDMLELTDAEQQQQPSETVASSVLDITAVPPETPKFAPEDGDTFFDSQCGSSEHAFDEIVVKIADLGNACWVDHHFTDDIQTRQYRSPEVIVGAKWGISADVWSLACMTFELLTGDYLFDPQSGSRYSKDDDHMAQIVELVGSVPKQLSSSGKYSNEIFNRKGELRHIHKLRHWRLSDVLHDKYHLSRHGADFLSSFLTPMLDLNSEKRVAAGVMVGHPWLAEVKLQHDKIDGLDEIQVMMEAPRPWEVWEKKLEQKRDEERQTALAKEYEREEANKARRADMIAAAQEKHRQAQASSKGSD</sequence>
<dbReference type="InterPro" id="IPR051334">
    <property type="entry name" value="SRPK"/>
</dbReference>
<evidence type="ECO:0000256" key="6">
    <source>
        <dbReference type="ARBA" id="ARBA00022840"/>
    </source>
</evidence>
<keyword evidence="2" id="KW-0723">Serine/threonine-protein kinase</keyword>
<dbReference type="Gene3D" id="1.10.510.10">
    <property type="entry name" value="Transferase(Phosphotransferase) domain 1"/>
    <property type="match status" value="1"/>
</dbReference>
<keyword evidence="4 9" id="KW-0547">Nucleotide-binding</keyword>
<dbReference type="AlphaFoldDB" id="A0A8H7Q721"/>
<dbReference type="EMBL" id="JAEPRA010000004">
    <property type="protein sequence ID" value="KAG2187053.1"/>
    <property type="molecule type" value="Genomic_DNA"/>
</dbReference>
<evidence type="ECO:0000256" key="1">
    <source>
        <dbReference type="ARBA" id="ARBA00012513"/>
    </source>
</evidence>
<dbReference type="InterPro" id="IPR017441">
    <property type="entry name" value="Protein_kinase_ATP_BS"/>
</dbReference>
<feature type="region of interest" description="Disordered" evidence="10">
    <location>
        <begin position="279"/>
        <end position="401"/>
    </location>
</feature>
<dbReference type="SUPFAM" id="SSF56112">
    <property type="entry name" value="Protein kinase-like (PK-like)"/>
    <property type="match status" value="1"/>
</dbReference>
<dbReference type="FunFam" id="3.30.200.20:FF:000076">
    <property type="entry name" value="CMGC/SRPK protein kinase"/>
    <property type="match status" value="1"/>
</dbReference>
<feature type="compositionally biased region" description="Basic and acidic residues" evidence="10">
    <location>
        <begin position="391"/>
        <end position="401"/>
    </location>
</feature>
<evidence type="ECO:0000256" key="9">
    <source>
        <dbReference type="PROSITE-ProRule" id="PRU10141"/>
    </source>
</evidence>
<accession>A0A8H7Q721</accession>
<dbReference type="PANTHER" id="PTHR47634">
    <property type="entry name" value="PROTEIN KINASE DOMAIN-CONTAINING PROTEIN-RELATED"/>
    <property type="match status" value="1"/>
</dbReference>
<comment type="caution">
    <text evidence="12">The sequence shown here is derived from an EMBL/GenBank/DDBJ whole genome shotgun (WGS) entry which is preliminary data.</text>
</comment>
<evidence type="ECO:0000256" key="8">
    <source>
        <dbReference type="ARBA" id="ARBA00048679"/>
    </source>
</evidence>
<evidence type="ECO:0000256" key="7">
    <source>
        <dbReference type="ARBA" id="ARBA00047899"/>
    </source>
</evidence>
<proteinExistence type="predicted"/>
<dbReference type="GO" id="GO:0005524">
    <property type="term" value="F:ATP binding"/>
    <property type="evidence" value="ECO:0007669"/>
    <property type="project" value="UniProtKB-UniRule"/>
</dbReference>
<dbReference type="GO" id="GO:0000245">
    <property type="term" value="P:spliceosomal complex assembly"/>
    <property type="evidence" value="ECO:0007669"/>
    <property type="project" value="TreeGrafter"/>
</dbReference>
<dbReference type="InterPro" id="IPR000719">
    <property type="entry name" value="Prot_kinase_dom"/>
</dbReference>
<feature type="compositionally biased region" description="Polar residues" evidence="10">
    <location>
        <begin position="377"/>
        <end position="390"/>
    </location>
</feature>
<evidence type="ECO:0000313" key="12">
    <source>
        <dbReference type="EMBL" id="KAG2187053.1"/>
    </source>
</evidence>
<keyword evidence="6 9" id="KW-0067">ATP-binding</keyword>
<comment type="catalytic activity">
    <reaction evidence="7">
        <text>L-threonyl-[protein] + ATP = O-phospho-L-threonyl-[protein] + ADP + H(+)</text>
        <dbReference type="Rhea" id="RHEA:46608"/>
        <dbReference type="Rhea" id="RHEA-COMP:11060"/>
        <dbReference type="Rhea" id="RHEA-COMP:11605"/>
        <dbReference type="ChEBI" id="CHEBI:15378"/>
        <dbReference type="ChEBI" id="CHEBI:30013"/>
        <dbReference type="ChEBI" id="CHEBI:30616"/>
        <dbReference type="ChEBI" id="CHEBI:61977"/>
        <dbReference type="ChEBI" id="CHEBI:456216"/>
        <dbReference type="EC" id="2.7.11.1"/>
    </reaction>
</comment>
<keyword evidence="5" id="KW-0418">Kinase</keyword>
<dbReference type="EC" id="2.7.11.1" evidence="1"/>
<organism evidence="12 13">
    <name type="scientific">Umbelopsis vinacea</name>
    <dbReference type="NCBI Taxonomy" id="44442"/>
    <lineage>
        <taxon>Eukaryota</taxon>
        <taxon>Fungi</taxon>
        <taxon>Fungi incertae sedis</taxon>
        <taxon>Mucoromycota</taxon>
        <taxon>Mucoromycotina</taxon>
        <taxon>Umbelopsidomycetes</taxon>
        <taxon>Umbelopsidales</taxon>
        <taxon>Umbelopsidaceae</taxon>
        <taxon>Umbelopsis</taxon>
    </lineage>
</organism>
<comment type="catalytic activity">
    <reaction evidence="8">
        <text>L-seryl-[protein] + ATP = O-phospho-L-seryl-[protein] + ADP + H(+)</text>
        <dbReference type="Rhea" id="RHEA:17989"/>
        <dbReference type="Rhea" id="RHEA-COMP:9863"/>
        <dbReference type="Rhea" id="RHEA-COMP:11604"/>
        <dbReference type="ChEBI" id="CHEBI:15378"/>
        <dbReference type="ChEBI" id="CHEBI:29999"/>
        <dbReference type="ChEBI" id="CHEBI:30616"/>
        <dbReference type="ChEBI" id="CHEBI:83421"/>
        <dbReference type="ChEBI" id="CHEBI:456216"/>
        <dbReference type="EC" id="2.7.11.1"/>
    </reaction>
</comment>
<keyword evidence="13" id="KW-1185">Reference proteome</keyword>
<feature type="domain" description="Protein kinase" evidence="11">
    <location>
        <begin position="120"/>
        <end position="631"/>
    </location>
</feature>
<dbReference type="GO" id="GO:0004674">
    <property type="term" value="F:protein serine/threonine kinase activity"/>
    <property type="evidence" value="ECO:0007669"/>
    <property type="project" value="UniProtKB-KW"/>
</dbReference>
<dbReference type="PANTHER" id="PTHR47634:SF9">
    <property type="entry name" value="PROTEIN KINASE DOMAIN-CONTAINING PROTEIN-RELATED"/>
    <property type="match status" value="1"/>
</dbReference>
<dbReference type="PROSITE" id="PS00107">
    <property type="entry name" value="PROTEIN_KINASE_ATP"/>
    <property type="match status" value="1"/>
</dbReference>
<evidence type="ECO:0000256" key="10">
    <source>
        <dbReference type="SAM" id="MobiDB-lite"/>
    </source>
</evidence>
<dbReference type="GO" id="GO:0005634">
    <property type="term" value="C:nucleus"/>
    <property type="evidence" value="ECO:0007669"/>
    <property type="project" value="TreeGrafter"/>
</dbReference>
<name>A0A8H7Q721_9FUNG</name>
<dbReference type="GO" id="GO:0005737">
    <property type="term" value="C:cytoplasm"/>
    <property type="evidence" value="ECO:0007669"/>
    <property type="project" value="TreeGrafter"/>
</dbReference>
<reference evidence="12" key="1">
    <citation type="submission" date="2020-12" db="EMBL/GenBank/DDBJ databases">
        <title>Metabolic potential, ecology and presence of endohyphal bacteria is reflected in genomic diversity of Mucoromycotina.</title>
        <authorList>
            <person name="Muszewska A."/>
            <person name="Okrasinska A."/>
            <person name="Steczkiewicz K."/>
            <person name="Drgas O."/>
            <person name="Orlowska M."/>
            <person name="Perlinska-Lenart U."/>
            <person name="Aleksandrzak-Piekarczyk T."/>
            <person name="Szatraj K."/>
            <person name="Zielenkiewicz U."/>
            <person name="Pilsyk S."/>
            <person name="Malc E."/>
            <person name="Mieczkowski P."/>
            <person name="Kruszewska J.S."/>
            <person name="Biernat P."/>
            <person name="Pawlowska J."/>
        </authorList>
    </citation>
    <scope>NUCLEOTIDE SEQUENCE</scope>
    <source>
        <strain evidence="12">WA0000051536</strain>
    </source>
</reference>
<feature type="binding site" evidence="9">
    <location>
        <position position="149"/>
    </location>
    <ligand>
        <name>ATP</name>
        <dbReference type="ChEBI" id="CHEBI:30616"/>
    </ligand>
</feature>
<dbReference type="Pfam" id="PF00069">
    <property type="entry name" value="Pkinase"/>
    <property type="match status" value="2"/>
</dbReference>
<dbReference type="InterPro" id="IPR011009">
    <property type="entry name" value="Kinase-like_dom_sf"/>
</dbReference>
<keyword evidence="3" id="KW-0808">Transferase</keyword>
<evidence type="ECO:0000256" key="5">
    <source>
        <dbReference type="ARBA" id="ARBA00022777"/>
    </source>
</evidence>
<protein>
    <recommendedName>
        <fullName evidence="1">non-specific serine/threonine protein kinase</fullName>
        <ecNumber evidence="1">2.7.11.1</ecNumber>
    </recommendedName>
</protein>
<dbReference type="PROSITE" id="PS00108">
    <property type="entry name" value="PROTEIN_KINASE_ST"/>
    <property type="match status" value="1"/>
</dbReference>
<evidence type="ECO:0000256" key="4">
    <source>
        <dbReference type="ARBA" id="ARBA00022741"/>
    </source>
</evidence>
<evidence type="ECO:0000256" key="3">
    <source>
        <dbReference type="ARBA" id="ARBA00022679"/>
    </source>
</evidence>